<dbReference type="RefSeq" id="WP_262311411.1">
    <property type="nucleotide sequence ID" value="NZ_CP106679.1"/>
</dbReference>
<dbReference type="InterPro" id="IPR011990">
    <property type="entry name" value="TPR-like_helical_dom_sf"/>
</dbReference>
<dbReference type="SMART" id="SM00028">
    <property type="entry name" value="TPR"/>
    <property type="match status" value="5"/>
</dbReference>
<dbReference type="EC" id="2.7.13.3" evidence="2"/>
<dbReference type="InterPro" id="IPR003661">
    <property type="entry name" value="HisK_dim/P_dom"/>
</dbReference>
<evidence type="ECO:0000256" key="2">
    <source>
        <dbReference type="ARBA" id="ARBA00012438"/>
    </source>
</evidence>
<evidence type="ECO:0000313" key="12">
    <source>
        <dbReference type="Proteomes" id="UP001065174"/>
    </source>
</evidence>
<dbReference type="Gene3D" id="1.25.40.10">
    <property type="entry name" value="Tetratricopeptide repeat domain"/>
    <property type="match status" value="1"/>
</dbReference>
<keyword evidence="9" id="KW-0472">Membrane</keyword>
<name>A0ABY6CVF0_9BACT</name>
<keyword evidence="7" id="KW-0802">TPR repeat</keyword>
<dbReference type="InterPro" id="IPR036890">
    <property type="entry name" value="HATPase_C_sf"/>
</dbReference>
<evidence type="ECO:0000259" key="10">
    <source>
        <dbReference type="PROSITE" id="PS50109"/>
    </source>
</evidence>
<dbReference type="Gene3D" id="3.30.565.10">
    <property type="entry name" value="Histidine kinase-like ATPase, C-terminal domain"/>
    <property type="match status" value="1"/>
</dbReference>
<feature type="coiled-coil region" evidence="8">
    <location>
        <begin position="315"/>
        <end position="353"/>
    </location>
</feature>
<dbReference type="CDD" id="cd00082">
    <property type="entry name" value="HisKA"/>
    <property type="match status" value="1"/>
</dbReference>
<evidence type="ECO:0000313" key="11">
    <source>
        <dbReference type="EMBL" id="UXP33985.1"/>
    </source>
</evidence>
<keyword evidence="12" id="KW-1185">Reference proteome</keyword>
<dbReference type="Pfam" id="PF13374">
    <property type="entry name" value="TPR_10"/>
    <property type="match status" value="1"/>
</dbReference>
<feature type="repeat" description="TPR" evidence="7">
    <location>
        <begin position="200"/>
        <end position="233"/>
    </location>
</feature>
<dbReference type="SMART" id="SM00387">
    <property type="entry name" value="HATPase_c"/>
    <property type="match status" value="1"/>
</dbReference>
<dbReference type="InterPro" id="IPR019734">
    <property type="entry name" value="TPR_rpt"/>
</dbReference>
<keyword evidence="6" id="KW-0902">Two-component regulatory system</keyword>
<reference evidence="11" key="1">
    <citation type="submission" date="2022-09" db="EMBL/GenBank/DDBJ databases">
        <title>Comparative genomics and taxonomic characterization of three novel marine species of genus Reichenbachiella exhibiting antioxidant and polysaccharide degradation activities.</title>
        <authorList>
            <person name="Muhammad N."/>
            <person name="Lee Y.-J."/>
            <person name="Ko J."/>
            <person name="Kim S.-G."/>
        </authorList>
    </citation>
    <scope>NUCLEOTIDE SEQUENCE</scope>
    <source>
        <strain evidence="11">BKB1-1</strain>
    </source>
</reference>
<sequence>MKNLLRACAFTGSFLFCLSVTGMDTLDSLRHALEQKNLNDSIKLNLFLKISTHPSVTNPDTIIKYANQALQLAKTDQQRNRAFYALGDAHRLKGELSISTSYYLKSLRIYKNKGNLLGEAATLSSLGAVYIQQKNLDLSLLYYSDALIIYRNEKDSINLAVTLLNTGEVFRDLDMYDSALNFYQESKLIFNLQHYNYGTAYTMGNIGLVYAEQGKYDLAEQNMNEAIQILEKMGDRYPIAVYETSLAEIYAKRGNVKKALLYAEHALSIGQEEGLKEQIRDASLTLSDLYKATKSYEKAYHHQSQYLIYRDSINNEEVIRQMADLRTEYEVGQKQTEIDLKQAEVELLEEEAKVNRLMLWAGLIVMTLLIGLSIVLYKLYRLKIKTVRIVRERREVIEQQKNDLDALNKTKDKFFSLISHDLRGPISNFTGVVQLIQQQIANQDYDELRRIGLILEDSSFEISALLDNLLDWAMSQQGHFPYKPEEVSAEDICNPSLRVLRNSAKAKQITMTEEIISDLMLQVDINSASTIIRNLLNNALKFTSEGGKVTLSVAQSENFAVFTVQDTGIGIAKDKMQTLFGFHGNRKQWGTKGEKGVGLGLNLVHEFILLNHGKIEVDSEEGVGTTFQIYLPLSN</sequence>
<evidence type="ECO:0000256" key="9">
    <source>
        <dbReference type="SAM" id="Phobius"/>
    </source>
</evidence>
<dbReference type="InterPro" id="IPR004358">
    <property type="entry name" value="Sig_transdc_His_kin-like_C"/>
</dbReference>
<dbReference type="Proteomes" id="UP001065174">
    <property type="component" value="Chromosome"/>
</dbReference>
<evidence type="ECO:0000256" key="8">
    <source>
        <dbReference type="SAM" id="Coils"/>
    </source>
</evidence>
<evidence type="ECO:0000256" key="3">
    <source>
        <dbReference type="ARBA" id="ARBA00022553"/>
    </source>
</evidence>
<dbReference type="PROSITE" id="PS50005">
    <property type="entry name" value="TPR"/>
    <property type="match status" value="1"/>
</dbReference>
<keyword evidence="3" id="KW-0597">Phosphoprotein</keyword>
<organism evidence="11 12">
    <name type="scientific">Reichenbachiella agarivorans</name>
    <dbReference type="NCBI Taxonomy" id="2979464"/>
    <lineage>
        <taxon>Bacteria</taxon>
        <taxon>Pseudomonadati</taxon>
        <taxon>Bacteroidota</taxon>
        <taxon>Cytophagia</taxon>
        <taxon>Cytophagales</taxon>
        <taxon>Reichenbachiellaceae</taxon>
        <taxon>Reichenbachiella</taxon>
    </lineage>
</organism>
<accession>A0ABY6CVF0</accession>
<keyword evidence="8" id="KW-0175">Coiled coil</keyword>
<dbReference type="SMART" id="SM00388">
    <property type="entry name" value="HisKA"/>
    <property type="match status" value="1"/>
</dbReference>
<dbReference type="PROSITE" id="PS50109">
    <property type="entry name" value="HIS_KIN"/>
    <property type="match status" value="1"/>
</dbReference>
<gene>
    <name evidence="11" type="ORF">N6H18_08505</name>
</gene>
<dbReference type="PANTHER" id="PTHR43711:SF1">
    <property type="entry name" value="HISTIDINE KINASE 1"/>
    <property type="match status" value="1"/>
</dbReference>
<evidence type="ECO:0000256" key="7">
    <source>
        <dbReference type="PROSITE-ProRule" id="PRU00339"/>
    </source>
</evidence>
<dbReference type="Pfam" id="PF02518">
    <property type="entry name" value="HATPase_c"/>
    <property type="match status" value="1"/>
</dbReference>
<keyword evidence="9" id="KW-0812">Transmembrane</keyword>
<dbReference type="InterPro" id="IPR005467">
    <property type="entry name" value="His_kinase_dom"/>
</dbReference>
<dbReference type="PANTHER" id="PTHR43711">
    <property type="entry name" value="TWO-COMPONENT HISTIDINE KINASE"/>
    <property type="match status" value="1"/>
</dbReference>
<proteinExistence type="predicted"/>
<feature type="transmembrane region" description="Helical" evidence="9">
    <location>
        <begin position="357"/>
        <end position="380"/>
    </location>
</feature>
<keyword evidence="9" id="KW-1133">Transmembrane helix</keyword>
<protein>
    <recommendedName>
        <fullName evidence="2">histidine kinase</fullName>
        <ecNumber evidence="2">2.7.13.3</ecNumber>
    </recommendedName>
</protein>
<dbReference type="SUPFAM" id="SSF48452">
    <property type="entry name" value="TPR-like"/>
    <property type="match status" value="2"/>
</dbReference>
<evidence type="ECO:0000256" key="5">
    <source>
        <dbReference type="ARBA" id="ARBA00022777"/>
    </source>
</evidence>
<dbReference type="InterPro" id="IPR050736">
    <property type="entry name" value="Sensor_HK_Regulatory"/>
</dbReference>
<dbReference type="EMBL" id="CP106679">
    <property type="protein sequence ID" value="UXP33985.1"/>
    <property type="molecule type" value="Genomic_DNA"/>
</dbReference>
<dbReference type="InterPro" id="IPR036097">
    <property type="entry name" value="HisK_dim/P_sf"/>
</dbReference>
<evidence type="ECO:0000256" key="1">
    <source>
        <dbReference type="ARBA" id="ARBA00000085"/>
    </source>
</evidence>
<dbReference type="SUPFAM" id="SSF55874">
    <property type="entry name" value="ATPase domain of HSP90 chaperone/DNA topoisomerase II/histidine kinase"/>
    <property type="match status" value="1"/>
</dbReference>
<dbReference type="InterPro" id="IPR003594">
    <property type="entry name" value="HATPase_dom"/>
</dbReference>
<dbReference type="PRINTS" id="PR00344">
    <property type="entry name" value="BCTRLSENSOR"/>
</dbReference>
<keyword evidence="5 11" id="KW-0418">Kinase</keyword>
<dbReference type="SUPFAM" id="SSF47384">
    <property type="entry name" value="Homodimeric domain of signal transducing histidine kinase"/>
    <property type="match status" value="1"/>
</dbReference>
<dbReference type="Pfam" id="PF13424">
    <property type="entry name" value="TPR_12"/>
    <property type="match status" value="1"/>
</dbReference>
<feature type="domain" description="Histidine kinase" evidence="10">
    <location>
        <begin position="417"/>
        <end position="635"/>
    </location>
</feature>
<dbReference type="GO" id="GO:0016301">
    <property type="term" value="F:kinase activity"/>
    <property type="evidence" value="ECO:0007669"/>
    <property type="project" value="UniProtKB-KW"/>
</dbReference>
<evidence type="ECO:0000256" key="6">
    <source>
        <dbReference type="ARBA" id="ARBA00023012"/>
    </source>
</evidence>
<comment type="catalytic activity">
    <reaction evidence="1">
        <text>ATP + protein L-histidine = ADP + protein N-phospho-L-histidine.</text>
        <dbReference type="EC" id="2.7.13.3"/>
    </reaction>
</comment>
<dbReference type="Gene3D" id="1.10.287.130">
    <property type="match status" value="1"/>
</dbReference>
<evidence type="ECO:0000256" key="4">
    <source>
        <dbReference type="ARBA" id="ARBA00022679"/>
    </source>
</evidence>
<keyword evidence="4" id="KW-0808">Transferase</keyword>